<evidence type="ECO:0000259" key="12">
    <source>
        <dbReference type="Pfam" id="PF13206"/>
    </source>
</evidence>
<feature type="signal peptide" evidence="10">
    <location>
        <begin position="1"/>
        <end position="20"/>
    </location>
</feature>
<evidence type="ECO:0000256" key="9">
    <source>
        <dbReference type="SAM" id="MobiDB-lite"/>
    </source>
</evidence>
<evidence type="ECO:0000256" key="4">
    <source>
        <dbReference type="ARBA" id="ARBA00022622"/>
    </source>
</evidence>
<keyword evidence="6" id="KW-0472">Membrane</keyword>
<feature type="domain" description="Trypanosome variant surface glycoprotein B-type N-terminal" evidence="12">
    <location>
        <begin position="9"/>
        <end position="369"/>
    </location>
</feature>
<keyword evidence="7" id="KW-0325">Glycoprotein</keyword>
<feature type="chain" id="PRO_5012527559" evidence="10">
    <location>
        <begin position="21"/>
        <end position="526"/>
    </location>
</feature>
<keyword evidence="4" id="KW-0336">GPI-anchor</keyword>
<dbReference type="InterPro" id="IPR019609">
    <property type="entry name" value="Variant_surf_glycoprt_trypan_C"/>
</dbReference>
<reference evidence="13" key="1">
    <citation type="submission" date="2016-12" db="EMBL/GenBank/DDBJ databases">
        <title>Extending the VSGnome of Trypanosoma brucei strain TREU927.</title>
        <authorList>
            <person name="Cross G.A."/>
        </authorList>
    </citation>
    <scope>NUCLEOTIDE SEQUENCE</scope>
    <source>
        <strain evidence="13">Tb927.99.137</strain>
    </source>
</reference>
<sequence length="526" mass="55528">MRLPQPFLLVLLLVPAPSSAAVAAGDNAAVYKQLCKLIRIAEATADIPEPLPDDAADYDALHLLNATLSTPEWLKQFDKKGPTKERQTALEGPHASDKTWQTRWPKWLAAATKLDEDATKTKVYKDLKISQPTEAEKEAKRLAIATELESAARAASALAAAKSALGDNTKQKAQEALETAAFGSKGKTAKTVLPAELKTGGAPVNAAALCGSTGTSSTAASLTALMICICGKTDNSNSMQAACTSSTADATHIGASFSSLTSIMEKLVENCPERDKRTLTGSEIRQGLSDFKATATRSDSQTVFGTFVTGNCHGHSASGQCVLYSGNVAAAKSEIDSSKWSTQLTAAADTIDAITKHNNKVAAAQDRIRQAREAVITIMQLPLMPHSATGMATNSKTTTAATDADANQKKCEQHHNNQTECEKLQCTYDANAADGKKCKPKETGTETPAAGTGEAPKEGAAAATGCAGHKDKTACENEKTGDKQNCAFRNSKDNEPDQEKRNVPLSSFLVNKKLDPMSALSMNLLL</sequence>
<name>A0A1V0FYK0_9TRYP</name>
<dbReference type="InterPro" id="IPR025932">
    <property type="entry name" value="Trypano_VSG_B_N_dom"/>
</dbReference>
<keyword evidence="8" id="KW-0449">Lipoprotein</keyword>
<evidence type="ECO:0000256" key="1">
    <source>
        <dbReference type="ARBA" id="ARBA00002523"/>
    </source>
</evidence>
<feature type="region of interest" description="Disordered" evidence="9">
    <location>
        <begin position="435"/>
        <end position="457"/>
    </location>
</feature>
<dbReference type="AlphaFoldDB" id="A0A1V0FYK0"/>
<feature type="region of interest" description="Disordered" evidence="9">
    <location>
        <begin position="471"/>
        <end position="504"/>
    </location>
</feature>
<evidence type="ECO:0000256" key="8">
    <source>
        <dbReference type="ARBA" id="ARBA00023288"/>
    </source>
</evidence>
<evidence type="ECO:0000259" key="11">
    <source>
        <dbReference type="Pfam" id="PF10659"/>
    </source>
</evidence>
<feature type="compositionally biased region" description="Low complexity" evidence="9">
    <location>
        <begin position="445"/>
        <end position="454"/>
    </location>
</feature>
<accession>A0A1V0FYK0</accession>
<protein>
    <submittedName>
        <fullName evidence="13">Variant surface glycoprotein</fullName>
    </submittedName>
</protein>
<comment type="subcellular location">
    <subcellularLocation>
        <location evidence="2">Cell membrane</location>
        <topology evidence="2">Lipid-anchor</topology>
        <topology evidence="2">GPI-anchor</topology>
    </subcellularLocation>
</comment>
<evidence type="ECO:0000256" key="10">
    <source>
        <dbReference type="SAM" id="SignalP"/>
    </source>
</evidence>
<organism evidence="13">
    <name type="scientific">Trypanosoma brucei</name>
    <dbReference type="NCBI Taxonomy" id="5691"/>
    <lineage>
        <taxon>Eukaryota</taxon>
        <taxon>Discoba</taxon>
        <taxon>Euglenozoa</taxon>
        <taxon>Kinetoplastea</taxon>
        <taxon>Metakinetoplastina</taxon>
        <taxon>Trypanosomatida</taxon>
        <taxon>Trypanosomatidae</taxon>
        <taxon>Trypanosoma</taxon>
    </lineage>
</organism>
<dbReference type="VEuPathDB" id="TriTrypDB:Tb427_000214200"/>
<dbReference type="GO" id="GO:0098552">
    <property type="term" value="C:side of membrane"/>
    <property type="evidence" value="ECO:0007669"/>
    <property type="project" value="UniProtKB-KW"/>
</dbReference>
<dbReference type="VEuPathDB" id="TriTrypDB:Tb11.v5.0930"/>
<feature type="domain" description="Trypanosome variant surface glycoprotein C-terminal" evidence="11">
    <location>
        <begin position="411"/>
        <end position="525"/>
    </location>
</feature>
<evidence type="ECO:0000313" key="13">
    <source>
        <dbReference type="EMBL" id="ARB50544.1"/>
    </source>
</evidence>
<dbReference type="Pfam" id="PF13206">
    <property type="entry name" value="VSG_B"/>
    <property type="match status" value="1"/>
</dbReference>
<evidence type="ECO:0000256" key="3">
    <source>
        <dbReference type="ARBA" id="ARBA00022475"/>
    </source>
</evidence>
<dbReference type="Pfam" id="PF10659">
    <property type="entry name" value="Trypan_glycop_C"/>
    <property type="match status" value="1"/>
</dbReference>
<evidence type="ECO:0000256" key="2">
    <source>
        <dbReference type="ARBA" id="ARBA00004609"/>
    </source>
</evidence>
<feature type="compositionally biased region" description="Basic and acidic residues" evidence="9">
    <location>
        <begin position="435"/>
        <end position="444"/>
    </location>
</feature>
<dbReference type="VEuPathDB" id="TriTrypDB:Tb1125.11.18190"/>
<feature type="compositionally biased region" description="Basic and acidic residues" evidence="9">
    <location>
        <begin position="471"/>
        <end position="482"/>
    </location>
</feature>
<evidence type="ECO:0000256" key="5">
    <source>
        <dbReference type="ARBA" id="ARBA00022729"/>
    </source>
</evidence>
<keyword evidence="3" id="KW-1003">Cell membrane</keyword>
<keyword evidence="5 10" id="KW-0732">Signal</keyword>
<proteinExistence type="predicted"/>
<evidence type="ECO:0000256" key="6">
    <source>
        <dbReference type="ARBA" id="ARBA00023136"/>
    </source>
</evidence>
<feature type="compositionally biased region" description="Basic and acidic residues" evidence="9">
    <location>
        <begin position="490"/>
        <end position="502"/>
    </location>
</feature>
<dbReference type="EMBL" id="KY404293">
    <property type="protein sequence ID" value="ARB50544.1"/>
    <property type="molecule type" value="Genomic_DNA"/>
</dbReference>
<evidence type="ECO:0000256" key="7">
    <source>
        <dbReference type="ARBA" id="ARBA00023180"/>
    </source>
</evidence>
<comment type="function">
    <text evidence="1">VSG forms a coat on the surface of the parasite. The trypanosome evades the immune response of the host by expressing a series of antigenically distinct VSGs from an estimated 1000 VSG genes.</text>
</comment>
<dbReference type="GO" id="GO:0005886">
    <property type="term" value="C:plasma membrane"/>
    <property type="evidence" value="ECO:0007669"/>
    <property type="project" value="UniProtKB-SubCell"/>
</dbReference>